<protein>
    <submittedName>
        <fullName evidence="2">Uncharacterized protein</fullName>
    </submittedName>
</protein>
<feature type="region of interest" description="Disordered" evidence="1">
    <location>
        <begin position="1"/>
        <end position="22"/>
    </location>
</feature>
<dbReference type="AlphaFoldDB" id="A0AAQ3WR00"/>
<evidence type="ECO:0000313" key="3">
    <source>
        <dbReference type="Proteomes" id="UP001341281"/>
    </source>
</evidence>
<sequence length="129" mass="14358">MPPVSPSRPPTARRPLWRLRPSSLRLRPPPVNRFASDCRRLRTEWEEKEAGPRMGGGGRGACSSREKRQDSILVAATTDELEVPQSILVSAVGDELEVPRLVLISAVGDELEVPRSASSPLPRTSWRRR</sequence>
<feature type="region of interest" description="Disordered" evidence="1">
    <location>
        <begin position="47"/>
        <end position="66"/>
    </location>
</feature>
<reference evidence="2 3" key="1">
    <citation type="submission" date="2024-02" db="EMBL/GenBank/DDBJ databases">
        <title>High-quality chromosome-scale genome assembly of Pensacola bahiagrass (Paspalum notatum Flugge var. saurae).</title>
        <authorList>
            <person name="Vega J.M."/>
            <person name="Podio M."/>
            <person name="Orjuela J."/>
            <person name="Siena L.A."/>
            <person name="Pessino S.C."/>
            <person name="Combes M.C."/>
            <person name="Mariac C."/>
            <person name="Albertini E."/>
            <person name="Pupilli F."/>
            <person name="Ortiz J.P.A."/>
            <person name="Leblanc O."/>
        </authorList>
    </citation>
    <scope>NUCLEOTIDE SEQUENCE [LARGE SCALE GENOMIC DNA]</scope>
    <source>
        <strain evidence="2">R1</strain>
        <tissue evidence="2">Leaf</tissue>
    </source>
</reference>
<evidence type="ECO:0000256" key="1">
    <source>
        <dbReference type="SAM" id="MobiDB-lite"/>
    </source>
</evidence>
<accession>A0AAQ3WR00</accession>
<name>A0AAQ3WR00_PASNO</name>
<dbReference type="EMBL" id="CP144748">
    <property type="protein sequence ID" value="WVZ70540.1"/>
    <property type="molecule type" value="Genomic_DNA"/>
</dbReference>
<organism evidence="2 3">
    <name type="scientific">Paspalum notatum var. saurae</name>
    <dbReference type="NCBI Taxonomy" id="547442"/>
    <lineage>
        <taxon>Eukaryota</taxon>
        <taxon>Viridiplantae</taxon>
        <taxon>Streptophyta</taxon>
        <taxon>Embryophyta</taxon>
        <taxon>Tracheophyta</taxon>
        <taxon>Spermatophyta</taxon>
        <taxon>Magnoliopsida</taxon>
        <taxon>Liliopsida</taxon>
        <taxon>Poales</taxon>
        <taxon>Poaceae</taxon>
        <taxon>PACMAD clade</taxon>
        <taxon>Panicoideae</taxon>
        <taxon>Andropogonodae</taxon>
        <taxon>Paspaleae</taxon>
        <taxon>Paspalinae</taxon>
        <taxon>Paspalum</taxon>
    </lineage>
</organism>
<gene>
    <name evidence="2" type="ORF">U9M48_019199</name>
</gene>
<dbReference type="Proteomes" id="UP001341281">
    <property type="component" value="Chromosome 04"/>
</dbReference>
<evidence type="ECO:0000313" key="2">
    <source>
        <dbReference type="EMBL" id="WVZ70540.1"/>
    </source>
</evidence>
<proteinExistence type="predicted"/>
<keyword evidence="3" id="KW-1185">Reference proteome</keyword>